<dbReference type="EMBL" id="JAPMOS010000137">
    <property type="protein sequence ID" value="KAJ4454730.1"/>
    <property type="molecule type" value="Genomic_DNA"/>
</dbReference>
<evidence type="ECO:0000313" key="3">
    <source>
        <dbReference type="Proteomes" id="UP001141327"/>
    </source>
</evidence>
<comment type="caution">
    <text evidence="2">The sequence shown here is derived from an EMBL/GenBank/DDBJ whole genome shotgun (WGS) entry which is preliminary data.</text>
</comment>
<gene>
    <name evidence="2" type="ORF">PAPYR_10491</name>
</gene>
<feature type="region of interest" description="Disordered" evidence="1">
    <location>
        <begin position="1"/>
        <end position="33"/>
    </location>
</feature>
<protein>
    <submittedName>
        <fullName evidence="2">Uncharacterized protein</fullName>
    </submittedName>
</protein>
<proteinExistence type="predicted"/>
<name>A0ABQ8UBH8_9EUKA</name>
<accession>A0ABQ8UBH8</accession>
<reference evidence="2" key="1">
    <citation type="journal article" date="2022" name="bioRxiv">
        <title>Genomics of Preaxostyla Flagellates Illuminates Evolutionary Transitions and the Path Towards Mitochondrial Loss.</title>
        <authorList>
            <person name="Novak L.V.F."/>
            <person name="Treitli S.C."/>
            <person name="Pyrih J."/>
            <person name="Halakuc P."/>
            <person name="Pipaliya S.V."/>
            <person name="Vacek V."/>
            <person name="Brzon O."/>
            <person name="Soukal P."/>
            <person name="Eme L."/>
            <person name="Dacks J.B."/>
            <person name="Karnkowska A."/>
            <person name="Elias M."/>
            <person name="Hampl V."/>
        </authorList>
    </citation>
    <scope>NUCLEOTIDE SEQUENCE</scope>
    <source>
        <strain evidence="2">RCP-MX</strain>
    </source>
</reference>
<sequence>MLRGGEADHAGFSMATASRYPGNTRHSEDVGGPPHLCPTCSLPIRIYGSLEHQKLRKHVNTVPFLCQSTLNSAPRPPPATEPSPQMVQITQLLIMLKQLLLDSREAIASQGHPTEQNFAAMASVFTVSGIQPRPGDDPLVLLERLVETVTAQRQALQART</sequence>
<evidence type="ECO:0000313" key="2">
    <source>
        <dbReference type="EMBL" id="KAJ4454730.1"/>
    </source>
</evidence>
<keyword evidence="3" id="KW-1185">Reference proteome</keyword>
<organism evidence="2 3">
    <name type="scientific">Paratrimastix pyriformis</name>
    <dbReference type="NCBI Taxonomy" id="342808"/>
    <lineage>
        <taxon>Eukaryota</taxon>
        <taxon>Metamonada</taxon>
        <taxon>Preaxostyla</taxon>
        <taxon>Paratrimastigidae</taxon>
        <taxon>Paratrimastix</taxon>
    </lineage>
</organism>
<evidence type="ECO:0000256" key="1">
    <source>
        <dbReference type="SAM" id="MobiDB-lite"/>
    </source>
</evidence>
<dbReference type="Proteomes" id="UP001141327">
    <property type="component" value="Unassembled WGS sequence"/>
</dbReference>